<evidence type="ECO:0000256" key="1">
    <source>
        <dbReference type="SAM" id="MobiDB-lite"/>
    </source>
</evidence>
<dbReference type="RefSeq" id="WP_088749805.1">
    <property type="nucleotide sequence ID" value="NZ_NJGU01000001.1"/>
</dbReference>
<dbReference type="AlphaFoldDB" id="A0A246WWI6"/>
<evidence type="ECO:0000313" key="4">
    <source>
        <dbReference type="Proteomes" id="UP000197596"/>
    </source>
</evidence>
<dbReference type="CDD" id="cd00093">
    <property type="entry name" value="HTH_XRE"/>
    <property type="match status" value="1"/>
</dbReference>
<dbReference type="Gene3D" id="1.10.260.40">
    <property type="entry name" value="lambda repressor-like DNA-binding domains"/>
    <property type="match status" value="1"/>
</dbReference>
<evidence type="ECO:0000259" key="2">
    <source>
        <dbReference type="PROSITE" id="PS50943"/>
    </source>
</evidence>
<protein>
    <recommendedName>
        <fullName evidence="2">HTH cro/C1-type domain-containing protein</fullName>
    </recommendedName>
</protein>
<gene>
    <name evidence="3" type="ORF">CEJ42_01155</name>
</gene>
<accession>A0A246WWI6</accession>
<comment type="caution">
    <text evidence="3">The sequence shown here is derived from an EMBL/GenBank/DDBJ whole genome shotgun (WGS) entry which is preliminary data.</text>
</comment>
<dbReference type="Pfam" id="PF12844">
    <property type="entry name" value="HTH_19"/>
    <property type="match status" value="1"/>
</dbReference>
<dbReference type="InterPro" id="IPR001387">
    <property type="entry name" value="Cro/C1-type_HTH"/>
</dbReference>
<dbReference type="SUPFAM" id="SSF47413">
    <property type="entry name" value="lambda repressor-like DNA-binding domains"/>
    <property type="match status" value="1"/>
</dbReference>
<evidence type="ECO:0000313" key="3">
    <source>
        <dbReference type="EMBL" id="OWY30716.1"/>
    </source>
</evidence>
<feature type="domain" description="HTH cro/C1-type" evidence="2">
    <location>
        <begin position="10"/>
        <end position="41"/>
    </location>
</feature>
<dbReference type="Proteomes" id="UP000197596">
    <property type="component" value="Unassembled WGS sequence"/>
</dbReference>
<dbReference type="PROSITE" id="PS50943">
    <property type="entry name" value="HTH_CROC1"/>
    <property type="match status" value="1"/>
</dbReference>
<reference evidence="3 4" key="1">
    <citation type="submission" date="2017-06" db="EMBL/GenBank/DDBJ databases">
        <title>Herbaspirillum phytohormonus sp. nov., isolated from the root nodule of Robinia pseudoacacia in lead-zinc mine.</title>
        <authorList>
            <person name="Fan M."/>
            <person name="Lin Y."/>
        </authorList>
    </citation>
    <scope>NUCLEOTIDE SEQUENCE [LARGE SCALE GENOMIC DNA]</scope>
    <source>
        <strain evidence="3 4">HZ10</strain>
    </source>
</reference>
<dbReference type="GO" id="GO:0003677">
    <property type="term" value="F:DNA binding"/>
    <property type="evidence" value="ECO:0007669"/>
    <property type="project" value="InterPro"/>
</dbReference>
<proteinExistence type="predicted"/>
<sequence>MNTLAIAHLITTRRRQLGLTQAELASRAHIGRRTLIELEGGSGANDIGYRKLERVLNAVGLSITITETPKRPTESELSAIFADDEDDDEG</sequence>
<dbReference type="SMART" id="SM00530">
    <property type="entry name" value="HTH_XRE"/>
    <property type="match status" value="1"/>
</dbReference>
<name>A0A246WWI6_9BURK</name>
<dbReference type="EMBL" id="NJGU01000001">
    <property type="protein sequence ID" value="OWY30716.1"/>
    <property type="molecule type" value="Genomic_DNA"/>
</dbReference>
<organism evidence="3 4">
    <name type="scientific">Herbaspirillum robiniae</name>
    <dbReference type="NCBI Taxonomy" id="2014887"/>
    <lineage>
        <taxon>Bacteria</taxon>
        <taxon>Pseudomonadati</taxon>
        <taxon>Pseudomonadota</taxon>
        <taxon>Betaproteobacteria</taxon>
        <taxon>Burkholderiales</taxon>
        <taxon>Oxalobacteraceae</taxon>
        <taxon>Herbaspirillum</taxon>
    </lineage>
</organism>
<feature type="region of interest" description="Disordered" evidence="1">
    <location>
        <begin position="70"/>
        <end position="90"/>
    </location>
</feature>
<dbReference type="InterPro" id="IPR010982">
    <property type="entry name" value="Lambda_DNA-bd_dom_sf"/>
</dbReference>